<dbReference type="EMBL" id="FRCP01000010">
    <property type="protein sequence ID" value="SHM46302.1"/>
    <property type="molecule type" value="Genomic_DNA"/>
</dbReference>
<proteinExistence type="predicted"/>
<name>A0A1M7J053_9FIRM</name>
<keyword evidence="2" id="KW-1185">Reference proteome</keyword>
<dbReference type="Proteomes" id="UP000184038">
    <property type="component" value="Unassembled WGS sequence"/>
</dbReference>
<dbReference type="AlphaFoldDB" id="A0A1M7J053"/>
<dbReference type="OrthoDB" id="1935838at2"/>
<sequence>MSNDKCKSSETNNEYIDFLTNNYLSYDDMYRHMVNANTASRFQNTDENQDFENIIEENVDEFAEEDMQEASEDMAEEFEEYFYGEGMSNDDMDFEELINEYRNGGYDPYRMPIGVTLSRGSYQEDMVNYFRPNHRKVEEDRLDDDIDYMKGMYPRAARIVLQCIEDECDKLEYTGSCMFDEYPDFTNINRIVVRIYENVKNMNMNVNENDNKDGEVEIKQCCYDRYCPYNRCVECCDDGTPNWLFQMVQTMFLQEMANRRRRYRYRRWR</sequence>
<reference evidence="1 2" key="1">
    <citation type="submission" date="2016-11" db="EMBL/GenBank/DDBJ databases">
        <authorList>
            <person name="Jaros S."/>
            <person name="Januszkiewicz K."/>
            <person name="Wedrychowicz H."/>
        </authorList>
    </citation>
    <scope>NUCLEOTIDE SEQUENCE [LARGE SCALE GENOMIC DNA]</scope>
    <source>
        <strain evidence="1 2">DSM 15930</strain>
    </source>
</reference>
<dbReference type="RefSeq" id="WP_073287110.1">
    <property type="nucleotide sequence ID" value="NZ_FRCP01000010.1"/>
</dbReference>
<protein>
    <submittedName>
        <fullName evidence="1">Uncharacterized protein</fullName>
    </submittedName>
</protein>
<evidence type="ECO:0000313" key="1">
    <source>
        <dbReference type="EMBL" id="SHM46302.1"/>
    </source>
</evidence>
<organism evidence="1 2">
    <name type="scientific">Anaerosporobacter mobilis DSM 15930</name>
    <dbReference type="NCBI Taxonomy" id="1120996"/>
    <lineage>
        <taxon>Bacteria</taxon>
        <taxon>Bacillati</taxon>
        <taxon>Bacillota</taxon>
        <taxon>Clostridia</taxon>
        <taxon>Lachnospirales</taxon>
        <taxon>Lachnospiraceae</taxon>
        <taxon>Anaerosporobacter</taxon>
    </lineage>
</organism>
<evidence type="ECO:0000313" key="2">
    <source>
        <dbReference type="Proteomes" id="UP000184038"/>
    </source>
</evidence>
<dbReference type="STRING" id="1120996.SAMN02746066_02055"/>
<gene>
    <name evidence="1" type="ORF">SAMN02746066_02055</name>
</gene>
<accession>A0A1M7J053</accession>